<feature type="domain" description="ABC transporter" evidence="5">
    <location>
        <begin position="11"/>
        <end position="243"/>
    </location>
</feature>
<evidence type="ECO:0000313" key="7">
    <source>
        <dbReference type="Proteomes" id="UP000001227"/>
    </source>
</evidence>
<dbReference type="HOGENOM" id="CLU_000604_1_11_10"/>
<organism evidence="6 7">
    <name type="scientific">Amoebophilus asiaticus (strain 5a2)</name>
    <dbReference type="NCBI Taxonomy" id="452471"/>
    <lineage>
        <taxon>Bacteria</taxon>
        <taxon>Pseudomonadati</taxon>
        <taxon>Bacteroidota</taxon>
        <taxon>Cytophagia</taxon>
        <taxon>Cytophagales</taxon>
        <taxon>Amoebophilaceae</taxon>
        <taxon>Candidatus Amoebophilus</taxon>
    </lineage>
</organism>
<dbReference type="OrthoDB" id="9806726at2"/>
<dbReference type="PANTHER" id="PTHR42734:SF5">
    <property type="entry name" value="IRON TRANSPORT SYSTEM ATP-BINDING PROTEIN HI_0361-RELATED"/>
    <property type="match status" value="1"/>
</dbReference>
<dbReference type="SUPFAM" id="SSF52540">
    <property type="entry name" value="P-loop containing nucleoside triphosphate hydrolases"/>
    <property type="match status" value="1"/>
</dbReference>
<dbReference type="InterPro" id="IPR050153">
    <property type="entry name" value="Metal_Ion_Import_ABC"/>
</dbReference>
<dbReference type="PROSITE" id="PS50893">
    <property type="entry name" value="ABC_TRANSPORTER_2"/>
    <property type="match status" value="1"/>
</dbReference>
<dbReference type="Proteomes" id="UP000001227">
    <property type="component" value="Chromosome"/>
</dbReference>
<sequence length="264" mass="29392">MDNQNDTTPLLAIQHLSVSYAQKPVLWDINLELPRGKVIGIIGPNGAGKSTFIKAIMGLVSIDNGSIKIFGKSLEEVRKQVSYVPQRNSVDWDFPASVFDVVLMGRYAHLKLFQRPRQIDKDIAMQALEQVEMGHLAQRQIGQLSGGQQQRIFLARALAQEADLYFMDEPFVGVDAATEKSIVSLLRQLANQGKSIIVVHHDLQTASQYFDWAVLLNMRLVGIGPIQDVLTTELLQATYGGRLTILSEVGDIVEKDEFPAKETY</sequence>
<keyword evidence="7" id="KW-1185">Reference proteome</keyword>
<dbReference type="eggNOG" id="COG1121">
    <property type="taxonomic scope" value="Bacteria"/>
</dbReference>
<dbReference type="PROSITE" id="PS00211">
    <property type="entry name" value="ABC_TRANSPORTER_1"/>
    <property type="match status" value="1"/>
</dbReference>
<protein>
    <recommendedName>
        <fullName evidence="5">ABC transporter domain-containing protein</fullName>
    </recommendedName>
</protein>
<dbReference type="InterPro" id="IPR027417">
    <property type="entry name" value="P-loop_NTPase"/>
</dbReference>
<evidence type="ECO:0000256" key="1">
    <source>
        <dbReference type="ARBA" id="ARBA00005417"/>
    </source>
</evidence>
<dbReference type="InterPro" id="IPR003439">
    <property type="entry name" value="ABC_transporter-like_ATP-bd"/>
</dbReference>
<dbReference type="GO" id="GO:0016887">
    <property type="term" value="F:ATP hydrolysis activity"/>
    <property type="evidence" value="ECO:0007669"/>
    <property type="project" value="InterPro"/>
</dbReference>
<dbReference type="GO" id="GO:0005524">
    <property type="term" value="F:ATP binding"/>
    <property type="evidence" value="ECO:0007669"/>
    <property type="project" value="UniProtKB-KW"/>
</dbReference>
<evidence type="ECO:0000313" key="6">
    <source>
        <dbReference type="EMBL" id="ACE06381.1"/>
    </source>
</evidence>
<keyword evidence="2" id="KW-0813">Transport</keyword>
<reference evidence="6 7" key="1">
    <citation type="journal article" date="2010" name="J. Bacteriol.">
        <title>The genome of the amoeba symbiont 'Candidatus Amoebophilus asiaticus' reveals common mechanisms for host cell interaction among amoeba-associated bacteria.</title>
        <authorList>
            <person name="Schmitz-Esser S."/>
            <person name="Tischler P."/>
            <person name="Arnold R."/>
            <person name="Montanaro J."/>
            <person name="Wagner M."/>
            <person name="Rattei T."/>
            <person name="Horn M."/>
        </authorList>
    </citation>
    <scope>NUCLEOTIDE SEQUENCE [LARGE SCALE GENOMIC DNA]</scope>
    <source>
        <strain evidence="6 7">5a2</strain>
    </source>
</reference>
<evidence type="ECO:0000259" key="5">
    <source>
        <dbReference type="PROSITE" id="PS50893"/>
    </source>
</evidence>
<evidence type="ECO:0000256" key="3">
    <source>
        <dbReference type="ARBA" id="ARBA00022741"/>
    </source>
</evidence>
<dbReference type="PANTHER" id="PTHR42734">
    <property type="entry name" value="METAL TRANSPORT SYSTEM ATP-BINDING PROTEIN TM_0124-RELATED"/>
    <property type="match status" value="1"/>
</dbReference>
<dbReference type="InterPro" id="IPR003593">
    <property type="entry name" value="AAA+_ATPase"/>
</dbReference>
<dbReference type="CDD" id="cd03235">
    <property type="entry name" value="ABC_Metallic_Cations"/>
    <property type="match status" value="1"/>
</dbReference>
<dbReference type="STRING" id="452471.Aasi_1033"/>
<accession>B3ET29</accession>
<dbReference type="RefSeq" id="WP_012473143.1">
    <property type="nucleotide sequence ID" value="NC_010830.1"/>
</dbReference>
<dbReference type="FunFam" id="3.40.50.300:FF:000134">
    <property type="entry name" value="Iron-enterobactin ABC transporter ATP-binding protein"/>
    <property type="match status" value="1"/>
</dbReference>
<gene>
    <name evidence="6" type="ordered locus">Aasi_1033</name>
</gene>
<dbReference type="SMART" id="SM00382">
    <property type="entry name" value="AAA"/>
    <property type="match status" value="1"/>
</dbReference>
<proteinExistence type="inferred from homology"/>
<keyword evidence="4" id="KW-0067">ATP-binding</keyword>
<evidence type="ECO:0000256" key="4">
    <source>
        <dbReference type="ARBA" id="ARBA00022840"/>
    </source>
</evidence>
<dbReference type="EMBL" id="CP001102">
    <property type="protein sequence ID" value="ACE06381.1"/>
    <property type="molecule type" value="Genomic_DNA"/>
</dbReference>
<dbReference type="KEGG" id="aas:Aasi_1033"/>
<name>B3ET29_AMOA5</name>
<dbReference type="AlphaFoldDB" id="B3ET29"/>
<dbReference type="InterPro" id="IPR017871">
    <property type="entry name" value="ABC_transporter-like_CS"/>
</dbReference>
<evidence type="ECO:0000256" key="2">
    <source>
        <dbReference type="ARBA" id="ARBA00022448"/>
    </source>
</evidence>
<keyword evidence="3" id="KW-0547">Nucleotide-binding</keyword>
<dbReference type="Gene3D" id="3.40.50.300">
    <property type="entry name" value="P-loop containing nucleotide triphosphate hydrolases"/>
    <property type="match status" value="1"/>
</dbReference>
<comment type="similarity">
    <text evidence="1">Belongs to the ABC transporter superfamily.</text>
</comment>
<dbReference type="Pfam" id="PF00005">
    <property type="entry name" value="ABC_tran"/>
    <property type="match status" value="1"/>
</dbReference>